<evidence type="ECO:0000313" key="1">
    <source>
        <dbReference type="EMBL" id="SHE46863.1"/>
    </source>
</evidence>
<dbReference type="RefSeq" id="WP_073226456.1">
    <property type="nucleotide sequence ID" value="NZ_FQUQ01000001.1"/>
</dbReference>
<evidence type="ECO:0000313" key="2">
    <source>
        <dbReference type="Proteomes" id="UP000184287"/>
    </source>
</evidence>
<dbReference type="STRING" id="288992.SAMN04488522_101285"/>
<dbReference type="Proteomes" id="UP000184287">
    <property type="component" value="Unassembled WGS sequence"/>
</dbReference>
<keyword evidence="2" id="KW-1185">Reference proteome</keyword>
<dbReference type="OrthoDB" id="9791837at2"/>
<dbReference type="EMBL" id="FQUQ01000001">
    <property type="protein sequence ID" value="SHE46863.1"/>
    <property type="molecule type" value="Genomic_DNA"/>
</dbReference>
<proteinExistence type="predicted"/>
<evidence type="ECO:0008006" key="3">
    <source>
        <dbReference type="Google" id="ProtNLM"/>
    </source>
</evidence>
<reference evidence="2" key="1">
    <citation type="submission" date="2016-11" db="EMBL/GenBank/DDBJ databases">
        <authorList>
            <person name="Varghese N."/>
            <person name="Submissions S."/>
        </authorList>
    </citation>
    <scope>NUCLEOTIDE SEQUENCE [LARGE SCALE GENOMIC DNA]</scope>
    <source>
        <strain evidence="2">DSM 16990</strain>
    </source>
</reference>
<dbReference type="SUPFAM" id="SSF53335">
    <property type="entry name" value="S-adenosyl-L-methionine-dependent methyltransferases"/>
    <property type="match status" value="1"/>
</dbReference>
<organism evidence="1 2">
    <name type="scientific">Pedobacter caeni</name>
    <dbReference type="NCBI Taxonomy" id="288992"/>
    <lineage>
        <taxon>Bacteria</taxon>
        <taxon>Pseudomonadati</taxon>
        <taxon>Bacteroidota</taxon>
        <taxon>Sphingobacteriia</taxon>
        <taxon>Sphingobacteriales</taxon>
        <taxon>Sphingobacteriaceae</taxon>
        <taxon>Pedobacter</taxon>
    </lineage>
</organism>
<gene>
    <name evidence="1" type="ORF">SAMN04488522_101285</name>
</gene>
<name>A0A1M4TQY4_9SPHI</name>
<dbReference type="InterPro" id="IPR029063">
    <property type="entry name" value="SAM-dependent_MTases_sf"/>
</dbReference>
<dbReference type="AlphaFoldDB" id="A0A1M4TQY4"/>
<dbReference type="Gene3D" id="3.40.50.150">
    <property type="entry name" value="Vaccinia Virus protein VP39"/>
    <property type="match status" value="1"/>
</dbReference>
<accession>A0A1M4TQY4</accession>
<sequence length="125" mass="14525">MTLHYIANLKMVFQKIYDALTPGGQFLFSIEHPICTATLQTLNGMQNKPNYAIEDPRKQDWFVKDVIKYHRKVSTIVKEVLEAGFILMNLQEPTPDARLLEQRPDFEKHIQHPPILILDTLKPIN</sequence>
<protein>
    <recommendedName>
        <fullName evidence="3">Methyltransferase domain-containing protein</fullName>
    </recommendedName>
</protein>